<accession>A0ABX4YFD4</accession>
<dbReference type="PANTHER" id="PTHR41786:SF1">
    <property type="entry name" value="6-HYDROXYMETHYLPTERIN DIPHOSPHOKINASE MPTE-LIKE DOMAIN-CONTAINING PROTEIN"/>
    <property type="match status" value="1"/>
</dbReference>
<dbReference type="EMBL" id="MCRM02000020">
    <property type="protein sequence ID" value="PNV73958.1"/>
    <property type="molecule type" value="Genomic_DNA"/>
</dbReference>
<organism evidence="2 3">
    <name type="scientific">Leptospira inadai serovar Lyme</name>
    <dbReference type="NCBI Taxonomy" id="293084"/>
    <lineage>
        <taxon>Bacteria</taxon>
        <taxon>Pseudomonadati</taxon>
        <taxon>Spirochaetota</taxon>
        <taxon>Spirochaetia</taxon>
        <taxon>Leptospirales</taxon>
        <taxon>Leptospiraceae</taxon>
        <taxon>Leptospira</taxon>
    </lineage>
</organism>
<sequence>MKELRSDLLNKNLKSLGKISPEMAREIRSSNIEAELVQTPSGEPSLKIGTTLLHSSREPVMEVMRQLDPLKKGDEDRVFLFFGSGLGYSIRYALGFDKVVCVWMEPFPGMIKLAFSLHDYSSELENDKLRIILSPFDETSLYTGLKGVSGLPVSFIPHRGSLQWNAAAYQEPRFLAETYFHKKDVNTATLTRFEKVWTGNFLRNLPELLHLHPIRSLFELCGSKIDIIVCGAGPSLSHSLPDLKRFRERFILIAVDTALLILQKAGIDPDLVFSVDPQSINSKYLEGYVGDCAFVFDPTTSYHSLRLPSVVKGGFFTSSPFPWIKLIESNLDGGIGGLDFGGSVSTNATSLAEKMGARSILLLGQDLSFPGTIAHCKGAVLEERLNFLERRKFRREFHNHKQMTALPVKWVESETGENLRTNEKLLIFKKWFEERKKEVPWRNLSREGARLESIPFIGFSDWFGQNSVDLKFVQEVRNSIKRIRNSKPLLRSIDLLEDLKKISVELDEFLKEVRKGEDLSRKIYTLIEEGGRERDSIRSSLREIARVDELVASKKGLTEFLGTSLQRVILSITEGYETDLTLEEKKNEQLAIAKKSVLLYEGLRSATQLNIRLLKKSIFRIQTTRKY</sequence>
<reference evidence="2" key="1">
    <citation type="submission" date="2018-01" db="EMBL/GenBank/DDBJ databases">
        <title>Genomic characterization of Leptospira inadai serogroup Lyme isolated from captured rat in Brazil and comparative analysis with human reference strain.</title>
        <authorList>
            <person name="Moreno L.Z."/>
            <person name="Loureiro A.P."/>
            <person name="Miraglia F."/>
            <person name="Kremer F.S."/>
            <person name="Eslabao M.R."/>
            <person name="Dellagostin O.A."/>
            <person name="Lilenbaum W."/>
            <person name="Moreno A.M."/>
        </authorList>
    </citation>
    <scope>NUCLEOTIDE SEQUENCE [LARGE SCALE GENOMIC DNA]</scope>
    <source>
        <strain evidence="2">M34/99</strain>
    </source>
</reference>
<protein>
    <submittedName>
        <fullName evidence="2">DUF115 domain-containing protein</fullName>
    </submittedName>
</protein>
<name>A0ABX4YFD4_9LEPT</name>
<dbReference type="InterPro" id="IPR002826">
    <property type="entry name" value="MptE-like"/>
</dbReference>
<dbReference type="Pfam" id="PF01973">
    <property type="entry name" value="MptE-like"/>
    <property type="match status" value="1"/>
</dbReference>
<evidence type="ECO:0000313" key="2">
    <source>
        <dbReference type="EMBL" id="PNV73958.1"/>
    </source>
</evidence>
<comment type="caution">
    <text evidence="2">The sequence shown here is derived from an EMBL/GenBank/DDBJ whole genome shotgun (WGS) entry which is preliminary data.</text>
</comment>
<evidence type="ECO:0000259" key="1">
    <source>
        <dbReference type="Pfam" id="PF01973"/>
    </source>
</evidence>
<keyword evidence="3" id="KW-1185">Reference proteome</keyword>
<gene>
    <name evidence="2" type="ORF">BES34_016195</name>
</gene>
<dbReference type="Proteomes" id="UP000094669">
    <property type="component" value="Unassembled WGS sequence"/>
</dbReference>
<proteinExistence type="predicted"/>
<dbReference type="RefSeq" id="WP_010415598.1">
    <property type="nucleotide sequence ID" value="NZ_MCRM02000020.1"/>
</dbReference>
<dbReference type="PANTHER" id="PTHR41786">
    <property type="entry name" value="MOTILITY ACCESSORY FACTOR MAF"/>
    <property type="match status" value="1"/>
</dbReference>
<evidence type="ECO:0000313" key="3">
    <source>
        <dbReference type="Proteomes" id="UP000094669"/>
    </source>
</evidence>
<feature type="domain" description="6-hydroxymethylpterin diphosphokinase MptE-like" evidence="1">
    <location>
        <begin position="200"/>
        <end position="370"/>
    </location>
</feature>